<proteinExistence type="predicted"/>
<evidence type="ECO:0000313" key="1">
    <source>
        <dbReference type="EMBL" id="MFD1382971.1"/>
    </source>
</evidence>
<evidence type="ECO:0000313" key="2">
    <source>
        <dbReference type="Proteomes" id="UP001597059"/>
    </source>
</evidence>
<dbReference type="Pfam" id="PF10832">
    <property type="entry name" value="YhfG"/>
    <property type="match status" value="1"/>
</dbReference>
<gene>
    <name evidence="1" type="ORF">ACFQ45_06320</name>
</gene>
<dbReference type="InterPro" id="IPR022541">
    <property type="entry name" value="YhfG"/>
</dbReference>
<organism evidence="1 2">
    <name type="scientific">Rhodanobacter aciditrophus</name>
    <dbReference type="NCBI Taxonomy" id="1623218"/>
    <lineage>
        <taxon>Bacteria</taxon>
        <taxon>Pseudomonadati</taxon>
        <taxon>Pseudomonadota</taxon>
        <taxon>Gammaproteobacteria</taxon>
        <taxon>Lysobacterales</taxon>
        <taxon>Rhodanobacteraceae</taxon>
        <taxon>Rhodanobacter</taxon>
    </lineage>
</organism>
<dbReference type="EMBL" id="JBHTMN010000007">
    <property type="protein sequence ID" value="MFD1382971.1"/>
    <property type="molecule type" value="Genomic_DNA"/>
</dbReference>
<comment type="caution">
    <text evidence="1">The sequence shown here is derived from an EMBL/GenBank/DDBJ whole genome shotgun (WGS) entry which is preliminary data.</text>
</comment>
<accession>A0ABW4AZ84</accession>
<name>A0ABW4AZ84_9GAMM</name>
<keyword evidence="2" id="KW-1185">Reference proteome</keyword>
<sequence length="59" mass="6887">MKPTRLSHEQKCSVYTQRKAENFVESMRLEGYSVDASLLALTPNERKQKKAELIKQFTK</sequence>
<protein>
    <submittedName>
        <fullName evidence="1">YhfG family protein</fullName>
    </submittedName>
</protein>
<dbReference type="Proteomes" id="UP001597059">
    <property type="component" value="Unassembled WGS sequence"/>
</dbReference>
<reference evidence="2" key="1">
    <citation type="journal article" date="2019" name="Int. J. Syst. Evol. Microbiol.">
        <title>The Global Catalogue of Microorganisms (GCM) 10K type strain sequencing project: providing services to taxonomists for standard genome sequencing and annotation.</title>
        <authorList>
            <consortium name="The Broad Institute Genomics Platform"/>
            <consortium name="The Broad Institute Genome Sequencing Center for Infectious Disease"/>
            <person name="Wu L."/>
            <person name="Ma J."/>
        </authorList>
    </citation>
    <scope>NUCLEOTIDE SEQUENCE [LARGE SCALE GENOMIC DNA]</scope>
    <source>
        <strain evidence="2">JCM 30774</strain>
    </source>
</reference>
<dbReference type="RefSeq" id="WP_377366149.1">
    <property type="nucleotide sequence ID" value="NZ_JBHTMN010000007.1"/>
</dbReference>